<evidence type="ECO:0000256" key="1">
    <source>
        <dbReference type="ARBA" id="ARBA00012528"/>
    </source>
</evidence>
<dbReference type="InterPro" id="IPR043128">
    <property type="entry name" value="Rev_trsase/Diguanyl_cyclase"/>
</dbReference>
<evidence type="ECO:0000256" key="5">
    <source>
        <dbReference type="SAM" id="Phobius"/>
    </source>
</evidence>
<feature type="transmembrane region" description="Helical" evidence="5">
    <location>
        <begin position="468"/>
        <end position="489"/>
    </location>
</feature>
<dbReference type="SMART" id="SM00267">
    <property type="entry name" value="GGDEF"/>
    <property type="match status" value="1"/>
</dbReference>
<dbReference type="PROSITE" id="PS50887">
    <property type="entry name" value="GGDEF"/>
    <property type="match status" value="1"/>
</dbReference>
<evidence type="ECO:0000313" key="8">
    <source>
        <dbReference type="EMBL" id="MBB3167766.1"/>
    </source>
</evidence>
<accession>A0A839UPP9</accession>
<dbReference type="SUPFAM" id="SSF48452">
    <property type="entry name" value="TPR-like"/>
    <property type="match status" value="2"/>
</dbReference>
<dbReference type="InterPro" id="IPR000160">
    <property type="entry name" value="GGDEF_dom"/>
</dbReference>
<dbReference type="Gene3D" id="1.25.40.10">
    <property type="entry name" value="Tetratricopeptide repeat domain"/>
    <property type="match status" value="1"/>
</dbReference>
<dbReference type="EC" id="2.7.7.65" evidence="1"/>
<keyword evidence="5" id="KW-1133">Transmembrane helix</keyword>
<keyword evidence="5" id="KW-0812">Transmembrane</keyword>
<evidence type="ECO:0000256" key="3">
    <source>
        <dbReference type="PROSITE-ProRule" id="PRU00339"/>
    </source>
</evidence>
<dbReference type="PANTHER" id="PTHR45138">
    <property type="entry name" value="REGULATORY COMPONENTS OF SENSORY TRANSDUCTION SYSTEM"/>
    <property type="match status" value="1"/>
</dbReference>
<feature type="domain" description="GGDEF" evidence="7">
    <location>
        <begin position="568"/>
        <end position="707"/>
    </location>
</feature>
<evidence type="ECO:0000256" key="2">
    <source>
        <dbReference type="ARBA" id="ARBA00034247"/>
    </source>
</evidence>
<dbReference type="PANTHER" id="PTHR45138:SF9">
    <property type="entry name" value="DIGUANYLATE CYCLASE DGCM-RELATED"/>
    <property type="match status" value="1"/>
</dbReference>
<proteinExistence type="predicted"/>
<protein>
    <recommendedName>
        <fullName evidence="1">diguanylate cyclase</fullName>
        <ecNumber evidence="1">2.7.7.65</ecNumber>
    </recommendedName>
</protein>
<keyword evidence="6" id="KW-0732">Signal</keyword>
<dbReference type="Pfam" id="PF00990">
    <property type="entry name" value="GGDEF"/>
    <property type="match status" value="1"/>
</dbReference>
<feature type="signal peptide" evidence="6">
    <location>
        <begin position="1"/>
        <end position="28"/>
    </location>
</feature>
<evidence type="ECO:0000313" key="9">
    <source>
        <dbReference type="Proteomes" id="UP000559987"/>
    </source>
</evidence>
<dbReference type="Pfam" id="PF13424">
    <property type="entry name" value="TPR_12"/>
    <property type="match status" value="2"/>
</dbReference>
<dbReference type="Gene3D" id="3.30.70.270">
    <property type="match status" value="1"/>
</dbReference>
<keyword evidence="3" id="KW-0802">TPR repeat</keyword>
<dbReference type="InterPro" id="IPR019734">
    <property type="entry name" value="TPR_rpt"/>
</dbReference>
<dbReference type="EMBL" id="JACHXZ010000001">
    <property type="protein sequence ID" value="MBB3167766.1"/>
    <property type="molecule type" value="Genomic_DNA"/>
</dbReference>
<keyword evidence="4" id="KW-0175">Coiled coil</keyword>
<keyword evidence="5" id="KW-0472">Membrane</keyword>
<keyword evidence="9" id="KW-1185">Reference proteome</keyword>
<dbReference type="GO" id="GO:1902201">
    <property type="term" value="P:negative regulation of bacterial-type flagellum-dependent cell motility"/>
    <property type="evidence" value="ECO:0007669"/>
    <property type="project" value="TreeGrafter"/>
</dbReference>
<feature type="chain" id="PRO_5032284389" description="diguanylate cyclase" evidence="6">
    <location>
        <begin position="29"/>
        <end position="757"/>
    </location>
</feature>
<dbReference type="Proteomes" id="UP000559987">
    <property type="component" value="Unassembled WGS sequence"/>
</dbReference>
<dbReference type="RefSeq" id="WP_183908764.1">
    <property type="nucleotide sequence ID" value="NZ_JACHXZ010000001.1"/>
</dbReference>
<dbReference type="InterPro" id="IPR050469">
    <property type="entry name" value="Diguanylate_Cyclase"/>
</dbReference>
<evidence type="ECO:0000256" key="6">
    <source>
        <dbReference type="SAM" id="SignalP"/>
    </source>
</evidence>
<evidence type="ECO:0000259" key="7">
    <source>
        <dbReference type="PROSITE" id="PS50887"/>
    </source>
</evidence>
<dbReference type="GO" id="GO:0052621">
    <property type="term" value="F:diguanylate cyclase activity"/>
    <property type="evidence" value="ECO:0007669"/>
    <property type="project" value="UniProtKB-EC"/>
</dbReference>
<dbReference type="InterPro" id="IPR029787">
    <property type="entry name" value="Nucleotide_cyclase"/>
</dbReference>
<dbReference type="CDD" id="cd01949">
    <property type="entry name" value="GGDEF"/>
    <property type="match status" value="1"/>
</dbReference>
<dbReference type="InterPro" id="IPR011990">
    <property type="entry name" value="TPR-like_helical_dom_sf"/>
</dbReference>
<reference evidence="8 9" key="1">
    <citation type="submission" date="2020-08" db="EMBL/GenBank/DDBJ databases">
        <title>Genomic Encyclopedia of Type Strains, Phase III (KMG-III): the genomes of soil and plant-associated and newly described type strains.</title>
        <authorList>
            <person name="Whitman W."/>
        </authorList>
    </citation>
    <scope>NUCLEOTIDE SEQUENCE [LARGE SCALE GENOMIC DNA]</scope>
    <source>
        <strain evidence="8 9">CECT 8571</strain>
    </source>
</reference>
<dbReference type="AlphaFoldDB" id="A0A839UPP9"/>
<comment type="catalytic activity">
    <reaction evidence="2">
        <text>2 GTP = 3',3'-c-di-GMP + 2 diphosphate</text>
        <dbReference type="Rhea" id="RHEA:24898"/>
        <dbReference type="ChEBI" id="CHEBI:33019"/>
        <dbReference type="ChEBI" id="CHEBI:37565"/>
        <dbReference type="ChEBI" id="CHEBI:58805"/>
        <dbReference type="EC" id="2.7.7.65"/>
    </reaction>
</comment>
<dbReference type="SUPFAM" id="SSF55073">
    <property type="entry name" value="Nucleotide cyclase"/>
    <property type="match status" value="1"/>
</dbReference>
<dbReference type="PROSITE" id="PS50005">
    <property type="entry name" value="TPR"/>
    <property type="match status" value="1"/>
</dbReference>
<gene>
    <name evidence="8" type="ORF">FHS30_000942</name>
</gene>
<sequence length="757" mass="84721">MTPFSAQISRLRRLALGLCVGACLSVHATQAPVDLDQAQQLLSSQPARVIEMLAPAAARSAESDEQHLALLALLTRAYVMQSSLPEAGATASALLTAARRQGNLRYQGVALREQGAIAAVQTRYQDALDLYQQAMATFDKDIHRRERGLTLNATAHAQRALHEYGPALSNARKALALFREVGATGEMAEAFNAMGVILERMGDLEESLAAHLQALEIRRALNLRSGVADSLYNIGEIYRELQDFATAEGYLSESIELDRSLHNRGNEAYGLYKLADIQCALDKFDLARQNGVQALALFQELGAAENVAHVLTNLAKLEYRADDLDAALTYIKQARSEMPLSAAPEIQGKLNLYYARILLRRNALEQAAEVVSENLSMPELLDADSLLTFYRVRAEIYEAQGDMAAALATLKEHNRLRAQRMTEIRNESLAKVRASVEFLQREQQLQLLSRDKTLAVEKSARRTLERNVMLASLVLILCLGMVLLGRFQLRRANLNLKNRLAEQQDQLRVKELALLAAQDQLGRTRDTDTLTGLSNRPFLIANIEQDCAKSMRDYLNWLQQKAPLPVQSDLVFFLVDIDHFKAVNDRLGQQAGDQVLAQMRALLTQVFRETDYLVRWGGEEFLIVSRFSQRENAALLAERLRALVQSTPFEQAEGEGLMLTVSVGFACFPFYTDRPGHYNWTQVVDIADLCLYAAKRSGRNQWVGMTGVEGLEHVDTFQRLFSEPAQVIREGWVNLYTSQDGPEQLVWQYHELGFKPN</sequence>
<organism evidence="8 9">
    <name type="scientific">Simiduia aestuariiviva</name>
    <dbReference type="NCBI Taxonomy" id="1510459"/>
    <lineage>
        <taxon>Bacteria</taxon>
        <taxon>Pseudomonadati</taxon>
        <taxon>Pseudomonadota</taxon>
        <taxon>Gammaproteobacteria</taxon>
        <taxon>Cellvibrionales</taxon>
        <taxon>Cellvibrionaceae</taxon>
        <taxon>Simiduia</taxon>
    </lineage>
</organism>
<dbReference type="SMART" id="SM00028">
    <property type="entry name" value="TPR"/>
    <property type="match status" value="7"/>
</dbReference>
<name>A0A839UPP9_9GAMM</name>
<comment type="caution">
    <text evidence="8">The sequence shown here is derived from an EMBL/GenBank/DDBJ whole genome shotgun (WGS) entry which is preliminary data.</text>
</comment>
<evidence type="ECO:0000256" key="4">
    <source>
        <dbReference type="SAM" id="Coils"/>
    </source>
</evidence>
<dbReference type="GO" id="GO:0043709">
    <property type="term" value="P:cell adhesion involved in single-species biofilm formation"/>
    <property type="evidence" value="ECO:0007669"/>
    <property type="project" value="TreeGrafter"/>
</dbReference>
<feature type="repeat" description="TPR" evidence="3">
    <location>
        <begin position="228"/>
        <end position="261"/>
    </location>
</feature>
<feature type="coiled-coil region" evidence="4">
    <location>
        <begin position="486"/>
        <end position="520"/>
    </location>
</feature>
<dbReference type="GO" id="GO:0005886">
    <property type="term" value="C:plasma membrane"/>
    <property type="evidence" value="ECO:0007669"/>
    <property type="project" value="TreeGrafter"/>
</dbReference>
<dbReference type="NCBIfam" id="TIGR00254">
    <property type="entry name" value="GGDEF"/>
    <property type="match status" value="1"/>
</dbReference>